<evidence type="ECO:0000313" key="6">
    <source>
        <dbReference type="Proteomes" id="UP000256220"/>
    </source>
</evidence>
<evidence type="ECO:0000256" key="2">
    <source>
        <dbReference type="ARBA" id="ARBA00023125"/>
    </source>
</evidence>
<dbReference type="SMART" id="SM00342">
    <property type="entry name" value="HTH_ARAC"/>
    <property type="match status" value="1"/>
</dbReference>
<organism evidence="5 6">
    <name type="scientific">Amycolatopsis lurida NRRL 2430</name>
    <dbReference type="NCBI Taxonomy" id="1460371"/>
    <lineage>
        <taxon>Bacteria</taxon>
        <taxon>Bacillati</taxon>
        <taxon>Actinomycetota</taxon>
        <taxon>Actinomycetes</taxon>
        <taxon>Pseudonocardiales</taxon>
        <taxon>Pseudonocardiaceae</taxon>
        <taxon>Amycolatopsis</taxon>
    </lineage>
</organism>
<dbReference type="InterPro" id="IPR009057">
    <property type="entry name" value="Homeodomain-like_sf"/>
</dbReference>
<dbReference type="AlphaFoldDB" id="A0A2P2FPR5"/>
<dbReference type="Pfam" id="PF20240">
    <property type="entry name" value="DUF6597"/>
    <property type="match status" value="1"/>
</dbReference>
<dbReference type="PANTHER" id="PTHR46796:SF15">
    <property type="entry name" value="BLL1074 PROTEIN"/>
    <property type="match status" value="1"/>
</dbReference>
<keyword evidence="6" id="KW-1185">Reference proteome</keyword>
<dbReference type="PANTHER" id="PTHR46796">
    <property type="entry name" value="HTH-TYPE TRANSCRIPTIONAL ACTIVATOR RHAS-RELATED"/>
    <property type="match status" value="1"/>
</dbReference>
<dbReference type="InterPro" id="IPR018060">
    <property type="entry name" value="HTH_AraC"/>
</dbReference>
<protein>
    <submittedName>
        <fullName evidence="5">AraC family transcriptional regulator</fullName>
    </submittedName>
</protein>
<evidence type="ECO:0000259" key="4">
    <source>
        <dbReference type="PROSITE" id="PS01124"/>
    </source>
</evidence>
<keyword evidence="3" id="KW-0804">Transcription</keyword>
<dbReference type="PROSITE" id="PS01124">
    <property type="entry name" value="HTH_ARAC_FAMILY_2"/>
    <property type="match status" value="1"/>
</dbReference>
<gene>
    <name evidence="5" type="ORF">BB31_24960</name>
</gene>
<dbReference type="InterPro" id="IPR046532">
    <property type="entry name" value="DUF6597"/>
</dbReference>
<dbReference type="EMBL" id="JFBM01000023">
    <property type="protein sequence ID" value="KFU78709.1"/>
    <property type="molecule type" value="Genomic_DNA"/>
</dbReference>
<evidence type="ECO:0000256" key="3">
    <source>
        <dbReference type="ARBA" id="ARBA00023163"/>
    </source>
</evidence>
<keyword evidence="1" id="KW-0805">Transcription regulation</keyword>
<feature type="domain" description="HTH araC/xylS-type" evidence="4">
    <location>
        <begin position="148"/>
        <end position="250"/>
    </location>
</feature>
<accession>A0A2P2FPR5</accession>
<dbReference type="SUPFAM" id="SSF46689">
    <property type="entry name" value="Homeodomain-like"/>
    <property type="match status" value="1"/>
</dbReference>
<dbReference type="Pfam" id="PF12833">
    <property type="entry name" value="HTH_18"/>
    <property type="match status" value="1"/>
</dbReference>
<evidence type="ECO:0000313" key="5">
    <source>
        <dbReference type="EMBL" id="KFU78709.1"/>
    </source>
</evidence>
<evidence type="ECO:0000256" key="1">
    <source>
        <dbReference type="ARBA" id="ARBA00023015"/>
    </source>
</evidence>
<dbReference type="InterPro" id="IPR050204">
    <property type="entry name" value="AraC_XylS_family_regulators"/>
</dbReference>
<comment type="caution">
    <text evidence="5">The sequence shown here is derived from an EMBL/GenBank/DDBJ whole genome shotgun (WGS) entry which is preliminary data.</text>
</comment>
<sequence length="258" mass="27822">MGVPLRRRAGRSVYRESTPDAAVAGVVERAWTGVVGRRRPLRVFPDGCVDLVWDGTVLAAVTTVRGVLRHELPSADWTVGLRLRCGVGGAVLGLPMTELPAGATPLRDLWAVGARRAEARLAECGAPDEARSVLESLVAERLRDVEVEGLSLAAARALRAPDARTDRVAAGLGVSERGLRRHVRHDVGVGPKELQRVLRFRRFLERVEAVARDKTSLADVAADVGYADQSHLGRECRRLSGASPGALVRSWTGRNVPD</sequence>
<reference evidence="5 6" key="1">
    <citation type="journal article" date="2014" name="Genome Announc.">
        <title>Draft Genome Sequence of Amycolatopsis lurida NRRL 2430, Producer of the Glycopeptide Family Antibiotic Ristocetin.</title>
        <authorList>
            <person name="Kwun M.J."/>
            <person name="Hong H.J."/>
        </authorList>
    </citation>
    <scope>NUCLEOTIDE SEQUENCE [LARGE SCALE GENOMIC DNA]</scope>
    <source>
        <strain evidence="5 6">NRRL 2430</strain>
    </source>
</reference>
<dbReference type="GO" id="GO:0043565">
    <property type="term" value="F:sequence-specific DNA binding"/>
    <property type="evidence" value="ECO:0007669"/>
    <property type="project" value="InterPro"/>
</dbReference>
<dbReference type="RefSeq" id="WP_034315532.1">
    <property type="nucleotide sequence ID" value="NZ_JFBM01000023.1"/>
</dbReference>
<keyword evidence="2" id="KW-0238">DNA-binding</keyword>
<name>A0A2P2FPR5_AMYLU</name>
<dbReference type="Proteomes" id="UP000256220">
    <property type="component" value="Unassembled WGS sequence"/>
</dbReference>
<dbReference type="GO" id="GO:0003700">
    <property type="term" value="F:DNA-binding transcription factor activity"/>
    <property type="evidence" value="ECO:0007669"/>
    <property type="project" value="InterPro"/>
</dbReference>
<proteinExistence type="predicted"/>
<dbReference type="Gene3D" id="1.10.10.60">
    <property type="entry name" value="Homeodomain-like"/>
    <property type="match status" value="1"/>
</dbReference>